<evidence type="ECO:0000256" key="3">
    <source>
        <dbReference type="ARBA" id="ARBA00022475"/>
    </source>
</evidence>
<comment type="similarity">
    <text evidence="7">Belongs to the binding-protein-dependent transport system permease family.</text>
</comment>
<dbReference type="PANTHER" id="PTHR43744:SF8">
    <property type="entry name" value="SN-GLYCEROL-3-PHOSPHATE TRANSPORT SYSTEM PERMEASE PROTEIN UGPE"/>
    <property type="match status" value="1"/>
</dbReference>
<dbReference type="InterPro" id="IPR035906">
    <property type="entry name" value="MetI-like_sf"/>
</dbReference>
<dbReference type="RefSeq" id="WP_330670138.1">
    <property type="nucleotide sequence ID" value="NZ_BAABZQ010000001.1"/>
</dbReference>
<evidence type="ECO:0000256" key="1">
    <source>
        <dbReference type="ARBA" id="ARBA00004651"/>
    </source>
</evidence>
<evidence type="ECO:0000313" key="9">
    <source>
        <dbReference type="EMBL" id="GAA6497675.1"/>
    </source>
</evidence>
<evidence type="ECO:0000256" key="7">
    <source>
        <dbReference type="RuleBase" id="RU363032"/>
    </source>
</evidence>
<name>A0ABQ0BMA9_9FIRM</name>
<sequence length="281" mass="31287">MNKKKTVRTAVLAMFCLLFWVPVLVMFPNSFMGPEELKAAYGGVLGGGGQAVQMELLPVYPTLRPYVELLLDSPDFFVMFWNSVKQVVPILLGQVLVGMPAAWAFGRYRFTGRRILFLLYMILMIMPFQVTMVSSYLVLSNLSLMDTHLAIILPGVFSAFPVFIMQKFFHSIPDALVEAAMVDGARQLKIFLHVGVPLGMPGIMASVLLNFLEYWNAIEAPMTFLKTKAKLPLSLYLPQITTDQVGSSFAASIVMMLPAVLIFLWGQEYLEQGIVASGLKE</sequence>
<keyword evidence="6 7" id="KW-0472">Membrane</keyword>
<evidence type="ECO:0000259" key="8">
    <source>
        <dbReference type="PROSITE" id="PS50928"/>
    </source>
</evidence>
<accession>A0ABQ0BMA9</accession>
<dbReference type="PROSITE" id="PS50928">
    <property type="entry name" value="ABC_TM1"/>
    <property type="match status" value="1"/>
</dbReference>
<dbReference type="CDD" id="cd06261">
    <property type="entry name" value="TM_PBP2"/>
    <property type="match status" value="1"/>
</dbReference>
<evidence type="ECO:0000256" key="6">
    <source>
        <dbReference type="ARBA" id="ARBA00023136"/>
    </source>
</evidence>
<dbReference type="SUPFAM" id="SSF161098">
    <property type="entry name" value="MetI-like"/>
    <property type="match status" value="1"/>
</dbReference>
<dbReference type="InterPro" id="IPR000515">
    <property type="entry name" value="MetI-like"/>
</dbReference>
<feature type="transmembrane region" description="Helical" evidence="7">
    <location>
        <begin position="7"/>
        <end position="27"/>
    </location>
</feature>
<keyword evidence="4 7" id="KW-0812">Transmembrane</keyword>
<evidence type="ECO:0000256" key="2">
    <source>
        <dbReference type="ARBA" id="ARBA00022448"/>
    </source>
</evidence>
<feature type="transmembrane region" description="Helical" evidence="7">
    <location>
        <begin position="87"/>
        <end position="105"/>
    </location>
</feature>
<feature type="transmembrane region" description="Helical" evidence="7">
    <location>
        <begin position="190"/>
        <end position="212"/>
    </location>
</feature>
<feature type="transmembrane region" description="Helical" evidence="7">
    <location>
        <begin position="151"/>
        <end position="169"/>
    </location>
</feature>
<keyword evidence="10" id="KW-1185">Reference proteome</keyword>
<keyword evidence="3" id="KW-1003">Cell membrane</keyword>
<keyword evidence="5 7" id="KW-1133">Transmembrane helix</keyword>
<dbReference type="Proteomes" id="UP001600941">
    <property type="component" value="Unassembled WGS sequence"/>
</dbReference>
<dbReference type="Gene3D" id="1.10.3720.10">
    <property type="entry name" value="MetI-like"/>
    <property type="match status" value="1"/>
</dbReference>
<feature type="transmembrane region" description="Helical" evidence="7">
    <location>
        <begin position="245"/>
        <end position="265"/>
    </location>
</feature>
<comment type="caution">
    <text evidence="9">The sequence shown here is derived from an EMBL/GenBank/DDBJ whole genome shotgun (WGS) entry which is preliminary data.</text>
</comment>
<reference evidence="9 10" key="1">
    <citation type="submission" date="2024-04" db="EMBL/GenBank/DDBJ databases">
        <title>Defined microbial consortia suppress multidrug-resistant proinflammatory Enterobacteriaceae via ecological control.</title>
        <authorList>
            <person name="Furuichi M."/>
            <person name="Kawaguchi T."/>
            <person name="Pust M."/>
            <person name="Yasuma K."/>
            <person name="Plichta D."/>
            <person name="Hasegawa N."/>
            <person name="Ohya T."/>
            <person name="Bhattarai S."/>
            <person name="Sasajima S."/>
            <person name="Aoto Y."/>
            <person name="Tuganbaev T."/>
            <person name="Yaginuma M."/>
            <person name="Ueda M."/>
            <person name="Okahashi N."/>
            <person name="Amafuji K."/>
            <person name="Kiridooshi Y."/>
            <person name="Sugita K."/>
            <person name="Strazar M."/>
            <person name="Skelly A."/>
            <person name="Suda W."/>
            <person name="Hattori M."/>
            <person name="Nakamoto N."/>
            <person name="Caballero S."/>
            <person name="Norman J."/>
            <person name="Olle B."/>
            <person name="Tanoue T."/>
            <person name="Arita M."/>
            <person name="Bucci V."/>
            <person name="Atarashi K."/>
            <person name="Xavier R."/>
            <person name="Honda K."/>
        </authorList>
    </citation>
    <scope>NUCLEOTIDE SEQUENCE [LARGE SCALE GENOMIC DNA]</scope>
    <source>
        <strain evidence="10">k34-0107-D12</strain>
    </source>
</reference>
<evidence type="ECO:0000256" key="5">
    <source>
        <dbReference type="ARBA" id="ARBA00022989"/>
    </source>
</evidence>
<protein>
    <submittedName>
        <fullName evidence="9">Carbohydrate ABC transporter permease</fullName>
    </submittedName>
</protein>
<dbReference type="Pfam" id="PF00528">
    <property type="entry name" value="BPD_transp_1"/>
    <property type="match status" value="1"/>
</dbReference>
<dbReference type="PANTHER" id="PTHR43744">
    <property type="entry name" value="ABC TRANSPORTER PERMEASE PROTEIN MG189-RELATED-RELATED"/>
    <property type="match status" value="1"/>
</dbReference>
<proteinExistence type="inferred from homology"/>
<feature type="domain" description="ABC transmembrane type-1" evidence="8">
    <location>
        <begin position="80"/>
        <end position="266"/>
    </location>
</feature>
<organism evidence="9 10">
    <name type="scientific">Blautia parvula</name>
    <dbReference type="NCBI Taxonomy" id="2877527"/>
    <lineage>
        <taxon>Bacteria</taxon>
        <taxon>Bacillati</taxon>
        <taxon>Bacillota</taxon>
        <taxon>Clostridia</taxon>
        <taxon>Lachnospirales</taxon>
        <taxon>Lachnospiraceae</taxon>
        <taxon>Blautia</taxon>
    </lineage>
</organism>
<keyword evidence="2 7" id="KW-0813">Transport</keyword>
<feature type="transmembrane region" description="Helical" evidence="7">
    <location>
        <begin position="117"/>
        <end position="139"/>
    </location>
</feature>
<dbReference type="EMBL" id="BAABZQ010000001">
    <property type="protein sequence ID" value="GAA6497675.1"/>
    <property type="molecule type" value="Genomic_DNA"/>
</dbReference>
<evidence type="ECO:0000313" key="10">
    <source>
        <dbReference type="Proteomes" id="UP001600941"/>
    </source>
</evidence>
<comment type="subcellular location">
    <subcellularLocation>
        <location evidence="1 7">Cell membrane</location>
        <topology evidence="1 7">Multi-pass membrane protein</topology>
    </subcellularLocation>
</comment>
<evidence type="ECO:0000256" key="4">
    <source>
        <dbReference type="ARBA" id="ARBA00022692"/>
    </source>
</evidence>
<gene>
    <name evidence="9" type="ORF">K340107D12_04910</name>
</gene>